<protein>
    <submittedName>
        <fullName evidence="5">Uncharacterized protein</fullName>
    </submittedName>
</protein>
<dbReference type="eggNOG" id="KOG2478">
    <property type="taxonomic scope" value="Eukaryota"/>
</dbReference>
<evidence type="ECO:0000256" key="4">
    <source>
        <dbReference type="SAM" id="MobiDB-lite"/>
    </source>
</evidence>
<feature type="compositionally biased region" description="Basic and acidic residues" evidence="4">
    <location>
        <begin position="367"/>
        <end position="376"/>
    </location>
</feature>
<reference evidence="5 6" key="1">
    <citation type="journal article" date="2011" name="Proc. Natl. Acad. Sci. U.S.A.">
        <title>Evolutionary erosion of yeast sex chromosomes by mating-type switching accidents.</title>
        <authorList>
            <person name="Gordon J.L."/>
            <person name="Armisen D."/>
            <person name="Proux-Wera E."/>
            <person name="Oheigeartaigh S.S."/>
            <person name="Byrne K.P."/>
            <person name="Wolfe K.H."/>
        </authorList>
    </citation>
    <scope>NUCLEOTIDE SEQUENCE [LARGE SCALE GENOMIC DNA]</scope>
    <source>
        <strain evidence="6">ATCC 34711 / CBS 6284 / DSM 70876 / NBRC 10599 / NRRL Y-10934 / UCD 77-7</strain>
    </source>
</reference>
<evidence type="ECO:0000256" key="3">
    <source>
        <dbReference type="ARBA" id="ARBA00023242"/>
    </source>
</evidence>
<feature type="region of interest" description="Disordered" evidence="4">
    <location>
        <begin position="129"/>
        <end position="156"/>
    </location>
</feature>
<dbReference type="OMA" id="LVCRIKY"/>
<dbReference type="GeneID" id="14495053"/>
<feature type="region of interest" description="Disordered" evidence="4">
    <location>
        <begin position="362"/>
        <end position="400"/>
    </location>
</feature>
<organism evidence="5 6">
    <name type="scientific">Henningerozyma blattae (strain ATCC 34711 / CBS 6284 / DSM 70876 / NBRC 10599 / NRRL Y-10934 / UCD 77-7)</name>
    <name type="common">Yeast</name>
    <name type="synonym">Tetrapisispora blattae</name>
    <dbReference type="NCBI Taxonomy" id="1071380"/>
    <lineage>
        <taxon>Eukaryota</taxon>
        <taxon>Fungi</taxon>
        <taxon>Dikarya</taxon>
        <taxon>Ascomycota</taxon>
        <taxon>Saccharomycotina</taxon>
        <taxon>Saccharomycetes</taxon>
        <taxon>Saccharomycetales</taxon>
        <taxon>Saccharomycetaceae</taxon>
        <taxon>Henningerozyma</taxon>
    </lineage>
</organism>
<dbReference type="HOGENOM" id="CLU_021991_3_1_1"/>
<name>I2H121_HENB6</name>
<dbReference type="STRING" id="1071380.I2H121"/>
<dbReference type="FunCoup" id="I2H121">
    <property type="interactions" value="376"/>
</dbReference>
<keyword evidence="6" id="KW-1185">Reference proteome</keyword>
<proteinExistence type="inferred from homology"/>
<dbReference type="KEGG" id="tbl:TBLA_0C02640"/>
<gene>
    <name evidence="5" type="primary">TBLA0C02640</name>
    <name evidence="5" type="ORF">TBLA_0C02640</name>
</gene>
<dbReference type="GO" id="GO:0003682">
    <property type="term" value="F:chromatin binding"/>
    <property type="evidence" value="ECO:0007669"/>
    <property type="project" value="TreeGrafter"/>
</dbReference>
<dbReference type="OrthoDB" id="10260285at2759"/>
<keyword evidence="3" id="KW-0539">Nucleus</keyword>
<dbReference type="Proteomes" id="UP000002866">
    <property type="component" value="Chromosome 3"/>
</dbReference>
<evidence type="ECO:0000256" key="1">
    <source>
        <dbReference type="ARBA" id="ARBA00004123"/>
    </source>
</evidence>
<comment type="subcellular location">
    <subcellularLocation>
        <location evidence="1">Nucleus</location>
    </subcellularLocation>
</comment>
<dbReference type="AlphaFoldDB" id="I2H121"/>
<dbReference type="PANTHER" id="PTHR23188:SF12">
    <property type="entry name" value="RNA POLYMERASE II-ASSOCIATED FACTOR 1 HOMOLOG"/>
    <property type="match status" value="1"/>
</dbReference>
<evidence type="ECO:0000313" key="6">
    <source>
        <dbReference type="Proteomes" id="UP000002866"/>
    </source>
</evidence>
<dbReference type="RefSeq" id="XP_004179592.1">
    <property type="nucleotide sequence ID" value="XM_004179544.1"/>
</dbReference>
<dbReference type="GO" id="GO:0000993">
    <property type="term" value="F:RNA polymerase II complex binding"/>
    <property type="evidence" value="ECO:0007669"/>
    <property type="project" value="TreeGrafter"/>
</dbReference>
<dbReference type="Pfam" id="PF03985">
    <property type="entry name" value="Paf1"/>
    <property type="match status" value="1"/>
</dbReference>
<dbReference type="InterPro" id="IPR007133">
    <property type="entry name" value="RNA_pol_II-assoc_Paf1"/>
</dbReference>
<evidence type="ECO:0000256" key="2">
    <source>
        <dbReference type="ARBA" id="ARBA00007560"/>
    </source>
</evidence>
<dbReference type="GO" id="GO:0006368">
    <property type="term" value="P:transcription elongation by RNA polymerase II"/>
    <property type="evidence" value="ECO:0007669"/>
    <property type="project" value="InterPro"/>
</dbReference>
<evidence type="ECO:0000313" key="5">
    <source>
        <dbReference type="EMBL" id="CCH60073.1"/>
    </source>
</evidence>
<feature type="compositionally biased region" description="Low complexity" evidence="4">
    <location>
        <begin position="129"/>
        <end position="144"/>
    </location>
</feature>
<dbReference type="InParanoid" id="I2H121"/>
<accession>I2H121</accession>
<comment type="similarity">
    <text evidence="2">Belongs to the PAF1 family.</text>
</comment>
<dbReference type="EMBL" id="HE806318">
    <property type="protein sequence ID" value="CCH60073.1"/>
    <property type="molecule type" value="Genomic_DNA"/>
</dbReference>
<sequence>MSRKQEYIAKLKYRNTLPAPLLPPKLMKYTEIPQEQVDSPEIISSLYTKTTVSSLVNVDNDLGLPLDLMKFPGLLDKMDTRLLFGYEGIKLDPKDRVLLRDPRMDRLTKTDISKVNFLRRTEYVSSVITSGNNTNTSTNSNGINNRKRGYPGRSNEDDLENILNSSQITERVENTFNSISKDLKTLKHPVKKNLHAVKTWSLLPDTASMDQSYFTLRLTGSALLDPKEKITLNLSTALFRPVELEEDEWISMYTTDKEGSNILENEVEKKIDETLNKENSEEDRIYKFKRLRDFDMRQVPNTTNSGSFGELALIFNDEDNIAYYKPLRSRIELKRRRVNDVLRPIVRENNIDQINISLRNPTTQEANSRDNLRTRFDPINFPSVDEEFDNNDDNNNINDE</sequence>
<dbReference type="GO" id="GO:0016593">
    <property type="term" value="C:Cdc73/Paf1 complex"/>
    <property type="evidence" value="ECO:0007669"/>
    <property type="project" value="InterPro"/>
</dbReference>
<feature type="compositionally biased region" description="Acidic residues" evidence="4">
    <location>
        <begin position="384"/>
        <end position="400"/>
    </location>
</feature>
<dbReference type="PANTHER" id="PTHR23188">
    <property type="entry name" value="RNA POLYMERASE II-ASSOCIATED FACTOR 1 HOMOLOG"/>
    <property type="match status" value="1"/>
</dbReference>